<accession>A0A430RB20</accession>
<feature type="non-terminal residue" evidence="1">
    <location>
        <position position="1"/>
    </location>
</feature>
<name>A0A430RB20_THESC</name>
<sequence>VRSDSWSISAPRDLRFYFYHVTETRYAHLLKYAKAMGAEDISANILPFNDVEELEHALQAIQTLAEGRRTPALVVVDSLIKLVPPQQSENEAKVMDAVMARLKRAISPPEREPLVGLVVIHHAVKGNGGPRGSGAIAANADHIFRLEARTEGGEDWGVLLYERGRGDVWREVEQVLQVRVRGLRRARAVPRKARRISNRSRSTSNRSRNSFIDKVQERFGGRSFSEEELLRFLTEELELSESGARKNISVWKSRGRLEPVGDARLRIKEQDKKRR</sequence>
<gene>
    <name evidence="1" type="ORF">CSW47_06515</name>
</gene>
<dbReference type="SUPFAM" id="SSF52540">
    <property type="entry name" value="P-loop containing nucleoside triphosphate hydrolases"/>
    <property type="match status" value="1"/>
</dbReference>
<comment type="caution">
    <text evidence="1">The sequence shown here is derived from an EMBL/GenBank/DDBJ whole genome shotgun (WGS) entry which is preliminary data.</text>
</comment>
<dbReference type="Proteomes" id="UP000286734">
    <property type="component" value="Unassembled WGS sequence"/>
</dbReference>
<dbReference type="EMBL" id="PELP01000158">
    <property type="protein sequence ID" value="RTH04590.1"/>
    <property type="molecule type" value="Genomic_DNA"/>
</dbReference>
<reference evidence="1 2" key="1">
    <citation type="journal article" date="2019" name="Extremophiles">
        <title>Biogeography of thermophiles and predominance of Thermus scotoductus in domestic water heaters.</title>
        <authorList>
            <person name="Wilpiszeski R.L."/>
            <person name="Zhang Z."/>
            <person name="House C.H."/>
        </authorList>
    </citation>
    <scope>NUCLEOTIDE SEQUENCE [LARGE SCALE GENOMIC DNA]</scope>
    <source>
        <strain evidence="1 2">34_S34</strain>
    </source>
</reference>
<proteinExistence type="predicted"/>
<dbReference type="RefSeq" id="WP_126200341.1">
    <property type="nucleotide sequence ID" value="NZ_PELP01000158.1"/>
</dbReference>
<dbReference type="Gene3D" id="3.40.50.300">
    <property type="entry name" value="P-loop containing nucleotide triphosphate hydrolases"/>
    <property type="match status" value="1"/>
</dbReference>
<dbReference type="InterPro" id="IPR027417">
    <property type="entry name" value="P-loop_NTPase"/>
</dbReference>
<evidence type="ECO:0000313" key="2">
    <source>
        <dbReference type="Proteomes" id="UP000286734"/>
    </source>
</evidence>
<evidence type="ECO:0000313" key="1">
    <source>
        <dbReference type="EMBL" id="RTH04590.1"/>
    </source>
</evidence>
<organism evidence="1 2">
    <name type="scientific">Thermus scotoductus</name>
    <dbReference type="NCBI Taxonomy" id="37636"/>
    <lineage>
        <taxon>Bacteria</taxon>
        <taxon>Thermotogati</taxon>
        <taxon>Deinococcota</taxon>
        <taxon>Deinococci</taxon>
        <taxon>Thermales</taxon>
        <taxon>Thermaceae</taxon>
        <taxon>Thermus</taxon>
    </lineage>
</organism>
<protein>
    <submittedName>
        <fullName evidence="1">Uncharacterized protein</fullName>
    </submittedName>
</protein>
<dbReference type="AlphaFoldDB" id="A0A430RB20"/>